<accession>A0A0A9BK91</accession>
<dbReference type="EMBL" id="GBRH01236300">
    <property type="protein sequence ID" value="JAD61595.1"/>
    <property type="molecule type" value="Transcribed_RNA"/>
</dbReference>
<protein>
    <submittedName>
        <fullName evidence="1">Uncharacterized protein</fullName>
    </submittedName>
</protein>
<evidence type="ECO:0000313" key="1">
    <source>
        <dbReference type="EMBL" id="JAD61595.1"/>
    </source>
</evidence>
<dbReference type="AlphaFoldDB" id="A0A0A9BK91"/>
<name>A0A0A9BK91_ARUDO</name>
<reference evidence="1" key="2">
    <citation type="journal article" date="2015" name="Data Brief">
        <title>Shoot transcriptome of the giant reed, Arundo donax.</title>
        <authorList>
            <person name="Barrero R.A."/>
            <person name="Guerrero F.D."/>
            <person name="Moolhuijzen P."/>
            <person name="Goolsby J.A."/>
            <person name="Tidwell J."/>
            <person name="Bellgard S.E."/>
            <person name="Bellgard M.I."/>
        </authorList>
    </citation>
    <scope>NUCLEOTIDE SEQUENCE</scope>
    <source>
        <tissue evidence="1">Shoot tissue taken approximately 20 cm above the soil surface</tissue>
    </source>
</reference>
<sequence>MRRPRWSRLACSWIRRAVGGPRDPLLGRKDLI</sequence>
<reference evidence="1" key="1">
    <citation type="submission" date="2014-09" db="EMBL/GenBank/DDBJ databases">
        <authorList>
            <person name="Magalhaes I.L.F."/>
            <person name="Oliveira U."/>
            <person name="Santos F.R."/>
            <person name="Vidigal T.H.D.A."/>
            <person name="Brescovit A.D."/>
            <person name="Santos A.J."/>
        </authorList>
    </citation>
    <scope>NUCLEOTIDE SEQUENCE</scope>
    <source>
        <tissue evidence="1">Shoot tissue taken approximately 20 cm above the soil surface</tissue>
    </source>
</reference>
<proteinExistence type="predicted"/>
<organism evidence="1">
    <name type="scientific">Arundo donax</name>
    <name type="common">Giant reed</name>
    <name type="synonym">Donax arundinaceus</name>
    <dbReference type="NCBI Taxonomy" id="35708"/>
    <lineage>
        <taxon>Eukaryota</taxon>
        <taxon>Viridiplantae</taxon>
        <taxon>Streptophyta</taxon>
        <taxon>Embryophyta</taxon>
        <taxon>Tracheophyta</taxon>
        <taxon>Spermatophyta</taxon>
        <taxon>Magnoliopsida</taxon>
        <taxon>Liliopsida</taxon>
        <taxon>Poales</taxon>
        <taxon>Poaceae</taxon>
        <taxon>PACMAD clade</taxon>
        <taxon>Arundinoideae</taxon>
        <taxon>Arundineae</taxon>
        <taxon>Arundo</taxon>
    </lineage>
</organism>